<dbReference type="SUPFAM" id="SSF56219">
    <property type="entry name" value="DNase I-like"/>
    <property type="match status" value="1"/>
</dbReference>
<dbReference type="Proteomes" id="UP000824782">
    <property type="component" value="Unassembled WGS sequence"/>
</dbReference>
<comment type="caution">
    <text evidence="1">The sequence shown here is derived from an EMBL/GenBank/DDBJ whole genome shotgun (WGS) entry which is preliminary data.</text>
</comment>
<evidence type="ECO:0000313" key="2">
    <source>
        <dbReference type="Proteomes" id="UP000824782"/>
    </source>
</evidence>
<dbReference type="EMBL" id="WNYA01000006">
    <property type="protein sequence ID" value="KAG8567564.1"/>
    <property type="molecule type" value="Genomic_DNA"/>
</dbReference>
<dbReference type="InterPro" id="IPR036691">
    <property type="entry name" value="Endo/exonu/phosph_ase_sf"/>
</dbReference>
<protein>
    <submittedName>
        <fullName evidence="1">Uncharacterized protein</fullName>
    </submittedName>
</protein>
<accession>A0AAV7B4W8</accession>
<organism evidence="1 2">
    <name type="scientific">Engystomops pustulosus</name>
    <name type="common">Tungara frog</name>
    <name type="synonym">Physalaemus pustulosus</name>
    <dbReference type="NCBI Taxonomy" id="76066"/>
    <lineage>
        <taxon>Eukaryota</taxon>
        <taxon>Metazoa</taxon>
        <taxon>Chordata</taxon>
        <taxon>Craniata</taxon>
        <taxon>Vertebrata</taxon>
        <taxon>Euteleostomi</taxon>
        <taxon>Amphibia</taxon>
        <taxon>Batrachia</taxon>
        <taxon>Anura</taxon>
        <taxon>Neobatrachia</taxon>
        <taxon>Hyloidea</taxon>
        <taxon>Leptodactylidae</taxon>
        <taxon>Leiuperinae</taxon>
        <taxon>Engystomops</taxon>
    </lineage>
</organism>
<keyword evidence="2" id="KW-1185">Reference proteome</keyword>
<dbReference type="Gene3D" id="3.60.10.10">
    <property type="entry name" value="Endonuclease/exonuclease/phosphatase"/>
    <property type="match status" value="1"/>
</dbReference>
<dbReference type="AlphaFoldDB" id="A0AAV7B4W8"/>
<sequence length="124" mass="14213">MLLDGVLDRFNGRQTSLMGPQPTNLTWFITKMGWAVLWRQRYPQDKIYSCYSASHRSLSRIGYTIGSTNIIIHLQDIQYLPRGISDHSPVLCVVGNRANSAMHKAMIHLFWLDLMGCQTGCRRN</sequence>
<name>A0AAV7B4W8_ENGPU</name>
<evidence type="ECO:0000313" key="1">
    <source>
        <dbReference type="EMBL" id="KAG8567564.1"/>
    </source>
</evidence>
<gene>
    <name evidence="1" type="ORF">GDO81_013686</name>
</gene>
<reference evidence="1" key="1">
    <citation type="thesis" date="2020" institute="ProQuest LLC" country="789 East Eisenhower Parkway, Ann Arbor, MI, USA">
        <title>Comparative Genomics and Chromosome Evolution.</title>
        <authorList>
            <person name="Mudd A.B."/>
        </authorList>
    </citation>
    <scope>NUCLEOTIDE SEQUENCE</scope>
    <source>
        <strain evidence="1">237g6f4</strain>
        <tissue evidence="1">Blood</tissue>
    </source>
</reference>
<proteinExistence type="predicted"/>